<dbReference type="EMBL" id="CP144691">
    <property type="protein sequence ID" value="WVY93092.1"/>
    <property type="molecule type" value="Genomic_DNA"/>
</dbReference>
<protein>
    <recommendedName>
        <fullName evidence="1">LRAT domain-containing protein</fullName>
    </recommendedName>
</protein>
<proteinExistence type="predicted"/>
<feature type="domain" description="LRAT" evidence="1">
    <location>
        <begin position="20"/>
        <end position="160"/>
    </location>
</feature>
<evidence type="ECO:0000259" key="1">
    <source>
        <dbReference type="PROSITE" id="PS51934"/>
    </source>
</evidence>
<accession>A0AAQ3ML03</accession>
<evidence type="ECO:0000313" key="2">
    <source>
        <dbReference type="EMBL" id="WVY93092.1"/>
    </source>
</evidence>
<feature type="domain" description="LRAT" evidence="1">
    <location>
        <begin position="264"/>
        <end position="415"/>
    </location>
</feature>
<name>A0AAQ3ML03_VIGMU</name>
<dbReference type="Gene3D" id="3.90.1720.10">
    <property type="entry name" value="endopeptidase domain like (from Nostoc punctiforme)"/>
    <property type="match status" value="2"/>
</dbReference>
<reference evidence="2 3" key="1">
    <citation type="journal article" date="2023" name="Life. Sci Alliance">
        <title>Evolutionary insights into 3D genome organization and epigenetic landscape of Vigna mungo.</title>
        <authorList>
            <person name="Junaid A."/>
            <person name="Singh B."/>
            <person name="Bhatia S."/>
        </authorList>
    </citation>
    <scope>NUCLEOTIDE SEQUENCE [LARGE SCALE GENOMIC DNA]</scope>
    <source>
        <strain evidence="2">Urdbean</strain>
    </source>
</reference>
<dbReference type="PROSITE" id="PS51934">
    <property type="entry name" value="LRAT"/>
    <property type="match status" value="2"/>
</dbReference>
<keyword evidence="3" id="KW-1185">Reference proteome</keyword>
<dbReference type="PANTHER" id="PTHR46137:SF3">
    <property type="entry name" value="OS05G0310600 PROTEIN"/>
    <property type="match status" value="1"/>
</dbReference>
<dbReference type="Pfam" id="PF04970">
    <property type="entry name" value="LRAT"/>
    <property type="match status" value="2"/>
</dbReference>
<gene>
    <name evidence="2" type="ORF">V8G54_032180</name>
</gene>
<dbReference type="Proteomes" id="UP001374535">
    <property type="component" value="Chromosome 10"/>
</dbReference>
<dbReference type="InterPro" id="IPR007053">
    <property type="entry name" value="LRAT_dom"/>
</dbReference>
<evidence type="ECO:0000313" key="3">
    <source>
        <dbReference type="Proteomes" id="UP001374535"/>
    </source>
</evidence>
<dbReference type="AlphaFoldDB" id="A0AAQ3ML03"/>
<sequence length="487" mass="53122">MGVFSNKIDRENLKPGDHIYSWRQAYIIAHHGIYVGMGMVIHFTRGAARETGTGFHRGTPQTACPRCGYKIKTEGVTRTCLECFLRGGYLYLFEYGVSSAFFLAKARGGTCTTASSDPTEAVLRRAWFLLKAGFGGYHLFKNNCEDFAMYCKTGLLVVTNIRVGQSGQATSLLAAAGALVSSSLVFMTTSFCGLAFVGCGMYCVSRYVSDIGVRCDVSKVSVERIHEVAKEDWMQEFVACDLREMVVLSNKIDRDQLKPGDHIYSWRQAYIYAHHGIYIGEEMVIHFTRGSGQETGTGTILDRLLISSSPLHKTCDILCPKCGDQTRSGGVIRSCLDCFLSGYDLYLFEYGVSPALFLAQARGGTCTIASSDPTEDVVHRALFLLENGFGGYNVFKNNCEDFAIYCKTGLLVVTNIGAGRSGQAASCLAVASAVVSSPLRFMTTGFGGLALVGCGMYCVSRYVSDIGVRSDAVKVQVEKITDLFKED</sequence>
<organism evidence="2 3">
    <name type="scientific">Vigna mungo</name>
    <name type="common">Black gram</name>
    <name type="synonym">Phaseolus mungo</name>
    <dbReference type="NCBI Taxonomy" id="3915"/>
    <lineage>
        <taxon>Eukaryota</taxon>
        <taxon>Viridiplantae</taxon>
        <taxon>Streptophyta</taxon>
        <taxon>Embryophyta</taxon>
        <taxon>Tracheophyta</taxon>
        <taxon>Spermatophyta</taxon>
        <taxon>Magnoliopsida</taxon>
        <taxon>eudicotyledons</taxon>
        <taxon>Gunneridae</taxon>
        <taxon>Pentapetalae</taxon>
        <taxon>rosids</taxon>
        <taxon>fabids</taxon>
        <taxon>Fabales</taxon>
        <taxon>Fabaceae</taxon>
        <taxon>Papilionoideae</taxon>
        <taxon>50 kb inversion clade</taxon>
        <taxon>NPAAA clade</taxon>
        <taxon>indigoferoid/millettioid clade</taxon>
        <taxon>Phaseoleae</taxon>
        <taxon>Vigna</taxon>
    </lineage>
</organism>
<dbReference type="PANTHER" id="PTHR46137">
    <property type="entry name" value="OS05G0310600 PROTEIN"/>
    <property type="match status" value="1"/>
</dbReference>